<evidence type="ECO:0000256" key="5">
    <source>
        <dbReference type="ARBA" id="ARBA00022692"/>
    </source>
</evidence>
<keyword evidence="7 8" id="KW-0472">Membrane</keyword>
<reference evidence="10 11" key="1">
    <citation type="submission" date="2007-08" db="EMBL/GenBank/DDBJ databases">
        <authorList>
            <person name="Fulton L."/>
            <person name="Clifton S."/>
            <person name="Fulton B."/>
            <person name="Xu J."/>
            <person name="Minx P."/>
            <person name="Pepin K.H."/>
            <person name="Johnson M."/>
            <person name="Thiruvilangam P."/>
            <person name="Bhonagiri V."/>
            <person name="Nash W.E."/>
            <person name="Mardis E.R."/>
            <person name="Wilson R.K."/>
        </authorList>
    </citation>
    <scope>NUCLEOTIDE SEQUENCE [LARGE SCALE GENOMIC DNA]</scope>
    <source>
        <strain evidence="11">ATCC BAA-613 / DSM 15670 / CCUG 46953 / JCM 12243 / WAL 16351</strain>
    </source>
</reference>
<organism evidence="10 11">
    <name type="scientific">Enterocloster bolteae (strain ATCC BAA-613 / DSM 15670 / CCUG 46953 / JCM 12243 / WAL 16351)</name>
    <name type="common">Clostridium bolteae</name>
    <dbReference type="NCBI Taxonomy" id="411902"/>
    <lineage>
        <taxon>Bacteria</taxon>
        <taxon>Bacillati</taxon>
        <taxon>Bacillota</taxon>
        <taxon>Clostridia</taxon>
        <taxon>Lachnospirales</taxon>
        <taxon>Lachnospiraceae</taxon>
        <taxon>Enterocloster</taxon>
    </lineage>
</organism>
<keyword evidence="3" id="KW-1003">Cell membrane</keyword>
<proteinExistence type="predicted"/>
<dbReference type="AlphaFoldDB" id="A8RJL2"/>
<dbReference type="GO" id="GO:0008982">
    <property type="term" value="F:protein-N(PI)-phosphohistidine-sugar phosphotransferase activity"/>
    <property type="evidence" value="ECO:0007669"/>
    <property type="project" value="InterPro"/>
</dbReference>
<comment type="subcellular location">
    <subcellularLocation>
        <location evidence="1">Cell membrane</location>
        <topology evidence="1">Multi-pass membrane protein</topology>
    </subcellularLocation>
</comment>
<evidence type="ECO:0000313" key="10">
    <source>
        <dbReference type="EMBL" id="EDP18585.1"/>
    </source>
</evidence>
<keyword evidence="5 8" id="KW-0812">Transmembrane</keyword>
<evidence type="ECO:0000256" key="8">
    <source>
        <dbReference type="SAM" id="Phobius"/>
    </source>
</evidence>
<comment type="caution">
    <text evidence="10">The sequence shown here is derived from an EMBL/GenBank/DDBJ whole genome shotgun (WGS) entry which is preliminary data.</text>
</comment>
<accession>A8RJL2</accession>
<evidence type="ECO:0000259" key="9">
    <source>
        <dbReference type="Pfam" id="PF13303"/>
    </source>
</evidence>
<evidence type="ECO:0000256" key="7">
    <source>
        <dbReference type="ARBA" id="ARBA00023136"/>
    </source>
</evidence>
<keyword evidence="2" id="KW-0813">Transport</keyword>
<dbReference type="GO" id="GO:0005886">
    <property type="term" value="C:plasma membrane"/>
    <property type="evidence" value="ECO:0007669"/>
    <property type="project" value="UniProtKB-SubCell"/>
</dbReference>
<reference evidence="10 11" key="2">
    <citation type="submission" date="2007-09" db="EMBL/GenBank/DDBJ databases">
        <title>Draft genome sequence of Clostridium bolteae (ATCC BAA-613).</title>
        <authorList>
            <person name="Sudarsanam P."/>
            <person name="Ley R."/>
            <person name="Guruge J."/>
            <person name="Turnbaugh P.J."/>
            <person name="Mahowald M."/>
            <person name="Liep D."/>
            <person name="Gordon J."/>
        </authorList>
    </citation>
    <scope>NUCLEOTIDE SEQUENCE [LARGE SCALE GENOMIC DNA]</scope>
    <source>
        <strain evidence="11">ATCC BAA-613 / DSM 15670 / CCUG 46953 / JCM 12243 / WAL 16351</strain>
    </source>
</reference>
<evidence type="ECO:0000256" key="1">
    <source>
        <dbReference type="ARBA" id="ARBA00004651"/>
    </source>
</evidence>
<sequence length="238" mass="24873">MEDSKASAGNIQTYLKEQNIELTFDRIVIQAMSGMAQGLFASLLIGTIIGTIGKFIPGSVGEFCKGISGYTGQMQGAAMAMAIGYALQCPPYVLFSLATVGFATNALGGAGGPLAVYFVSLIAIFFWKAGIKTHSGGPSGYSNGHHCCRCYGGKFSGASHWSRRIRSGIYDYVGYGTAAPAYGGAGGNHCWYCAYAAHQFRCNLRSSQPCGAGRRSGGSRMLCPDGGTGSMFLPGKPC</sequence>
<evidence type="ECO:0000256" key="6">
    <source>
        <dbReference type="ARBA" id="ARBA00022989"/>
    </source>
</evidence>
<feature type="transmembrane region" description="Helical" evidence="8">
    <location>
        <begin position="106"/>
        <end position="127"/>
    </location>
</feature>
<dbReference type="eggNOG" id="COG3641">
    <property type="taxonomic scope" value="Bacteria"/>
</dbReference>
<dbReference type="Pfam" id="PF13303">
    <property type="entry name" value="PTS_EIIC_2"/>
    <property type="match status" value="1"/>
</dbReference>
<protein>
    <recommendedName>
        <fullName evidence="9">Phosphotransferase system EIIC domain-containing protein</fullName>
    </recommendedName>
</protein>
<dbReference type="InterPro" id="IPR003352">
    <property type="entry name" value="PTS_EIIC"/>
</dbReference>
<evidence type="ECO:0000256" key="3">
    <source>
        <dbReference type="ARBA" id="ARBA00022475"/>
    </source>
</evidence>
<keyword evidence="6 8" id="KW-1133">Transmembrane helix</keyword>
<dbReference type="HOGENOM" id="CLU_1164272_0_0_9"/>
<feature type="transmembrane region" description="Helical" evidence="8">
    <location>
        <begin position="77"/>
        <end position="100"/>
    </location>
</feature>
<feature type="domain" description="Phosphotransferase system EIIC" evidence="9">
    <location>
        <begin position="30"/>
        <end position="129"/>
    </location>
</feature>
<evidence type="ECO:0000313" key="11">
    <source>
        <dbReference type="Proteomes" id="UP000005396"/>
    </source>
</evidence>
<keyword evidence="4" id="KW-0762">Sugar transport</keyword>
<feature type="transmembrane region" description="Helical" evidence="8">
    <location>
        <begin position="35"/>
        <end position="56"/>
    </location>
</feature>
<dbReference type="PaxDb" id="411902-CLOBOL_00947"/>
<name>A8RJL2_ENTBW</name>
<gene>
    <name evidence="10" type="ORF">CLOBOL_00947</name>
</gene>
<evidence type="ECO:0000256" key="2">
    <source>
        <dbReference type="ARBA" id="ARBA00022448"/>
    </source>
</evidence>
<dbReference type="EMBL" id="ABCC02000011">
    <property type="protein sequence ID" value="EDP18585.1"/>
    <property type="molecule type" value="Genomic_DNA"/>
</dbReference>
<evidence type="ECO:0000256" key="4">
    <source>
        <dbReference type="ARBA" id="ARBA00022597"/>
    </source>
</evidence>
<dbReference type="Proteomes" id="UP000005396">
    <property type="component" value="Unassembled WGS sequence"/>
</dbReference>
<dbReference type="GO" id="GO:0009401">
    <property type="term" value="P:phosphoenolpyruvate-dependent sugar phosphotransferase system"/>
    <property type="evidence" value="ECO:0007669"/>
    <property type="project" value="InterPro"/>
</dbReference>